<organism evidence="2 3">
    <name type="scientific">Pararge aegeria aegeria</name>
    <dbReference type="NCBI Taxonomy" id="348720"/>
    <lineage>
        <taxon>Eukaryota</taxon>
        <taxon>Metazoa</taxon>
        <taxon>Ecdysozoa</taxon>
        <taxon>Arthropoda</taxon>
        <taxon>Hexapoda</taxon>
        <taxon>Insecta</taxon>
        <taxon>Pterygota</taxon>
        <taxon>Neoptera</taxon>
        <taxon>Endopterygota</taxon>
        <taxon>Lepidoptera</taxon>
        <taxon>Glossata</taxon>
        <taxon>Ditrysia</taxon>
        <taxon>Papilionoidea</taxon>
        <taxon>Nymphalidae</taxon>
        <taxon>Satyrinae</taxon>
        <taxon>Satyrini</taxon>
        <taxon>Parargina</taxon>
        <taxon>Pararge</taxon>
    </lineage>
</organism>
<dbReference type="Proteomes" id="UP000838756">
    <property type="component" value="Unassembled WGS sequence"/>
</dbReference>
<evidence type="ECO:0000313" key="3">
    <source>
        <dbReference type="Proteomes" id="UP000838756"/>
    </source>
</evidence>
<dbReference type="PROSITE" id="PS51029">
    <property type="entry name" value="MADF"/>
    <property type="match status" value="1"/>
</dbReference>
<accession>A0A8S4RWY4</accession>
<gene>
    <name evidence="2" type="primary">jg2141</name>
    <name evidence="2" type="ORF">PAEG_LOCUS18459</name>
</gene>
<proteinExistence type="predicted"/>
<dbReference type="OrthoDB" id="6147983at2759"/>
<name>A0A8S4RWY4_9NEOP</name>
<comment type="caution">
    <text evidence="2">The sequence shown here is derived from an EMBL/GenBank/DDBJ whole genome shotgun (WGS) entry which is preliminary data.</text>
</comment>
<dbReference type="EMBL" id="CAKXAJ010025624">
    <property type="protein sequence ID" value="CAH2242102.1"/>
    <property type="molecule type" value="Genomic_DNA"/>
</dbReference>
<keyword evidence="3" id="KW-1185">Reference proteome</keyword>
<reference evidence="2" key="1">
    <citation type="submission" date="2022-03" db="EMBL/GenBank/DDBJ databases">
        <authorList>
            <person name="Lindestad O."/>
        </authorList>
    </citation>
    <scope>NUCLEOTIDE SEQUENCE</scope>
</reference>
<evidence type="ECO:0000313" key="2">
    <source>
        <dbReference type="EMBL" id="CAH2242102.1"/>
    </source>
</evidence>
<feature type="domain" description="MADF" evidence="1">
    <location>
        <begin position="79"/>
        <end position="120"/>
    </location>
</feature>
<dbReference type="Pfam" id="PF10545">
    <property type="entry name" value="MADF_DNA_bdg"/>
    <property type="match status" value="1"/>
</dbReference>
<sequence>MFVFVPDAILSLTVLMHRSTYACVLFRRSGNVAIASLHAIVRVMQLPRHAERQRRRARAYDEWHARVYFRISTMEAVLNFVQLIEQYPCLYNNTLPDYSRKDVVDKAWGEVAETMQWTGK</sequence>
<protein>
    <submittedName>
        <fullName evidence="2">Jg2141 protein</fullName>
    </submittedName>
</protein>
<evidence type="ECO:0000259" key="1">
    <source>
        <dbReference type="PROSITE" id="PS51029"/>
    </source>
</evidence>
<dbReference type="InterPro" id="IPR006578">
    <property type="entry name" value="MADF-dom"/>
</dbReference>
<dbReference type="AlphaFoldDB" id="A0A8S4RWY4"/>